<protein>
    <recommendedName>
        <fullName evidence="4">Secreted protein</fullName>
    </recommendedName>
</protein>
<reference evidence="2" key="1">
    <citation type="submission" date="2019-03" db="EMBL/GenBank/DDBJ databases">
        <title>WGS assembly of Setaria viridis.</title>
        <authorList>
            <person name="Huang P."/>
            <person name="Jenkins J."/>
            <person name="Grimwood J."/>
            <person name="Barry K."/>
            <person name="Healey A."/>
            <person name="Mamidi S."/>
            <person name="Sreedasyam A."/>
            <person name="Shu S."/>
            <person name="Feldman M."/>
            <person name="Wu J."/>
            <person name="Yu Y."/>
            <person name="Chen C."/>
            <person name="Johnson J."/>
            <person name="Rokhsar D."/>
            <person name="Baxter I."/>
            <person name="Schmutz J."/>
            <person name="Brutnell T."/>
            <person name="Kellogg E."/>
        </authorList>
    </citation>
    <scope>NUCLEOTIDE SEQUENCE [LARGE SCALE GENOMIC DNA]</scope>
</reference>
<evidence type="ECO:0000313" key="3">
    <source>
        <dbReference type="Proteomes" id="UP000298652"/>
    </source>
</evidence>
<evidence type="ECO:0000256" key="1">
    <source>
        <dbReference type="SAM" id="SignalP"/>
    </source>
</evidence>
<dbReference type="AlphaFoldDB" id="A0A4U6UTV9"/>
<feature type="signal peptide" evidence="1">
    <location>
        <begin position="1"/>
        <end position="19"/>
    </location>
</feature>
<evidence type="ECO:0000313" key="2">
    <source>
        <dbReference type="EMBL" id="TKW19970.1"/>
    </source>
</evidence>
<name>A0A4U6UTV9_SETVI</name>
<accession>A0A4U6UTV9</accession>
<organism evidence="2 3">
    <name type="scientific">Setaria viridis</name>
    <name type="common">Green bristlegrass</name>
    <name type="synonym">Setaria italica subsp. viridis</name>
    <dbReference type="NCBI Taxonomy" id="4556"/>
    <lineage>
        <taxon>Eukaryota</taxon>
        <taxon>Viridiplantae</taxon>
        <taxon>Streptophyta</taxon>
        <taxon>Embryophyta</taxon>
        <taxon>Tracheophyta</taxon>
        <taxon>Spermatophyta</taxon>
        <taxon>Magnoliopsida</taxon>
        <taxon>Liliopsida</taxon>
        <taxon>Poales</taxon>
        <taxon>Poaceae</taxon>
        <taxon>PACMAD clade</taxon>
        <taxon>Panicoideae</taxon>
        <taxon>Panicodae</taxon>
        <taxon>Paniceae</taxon>
        <taxon>Cenchrinae</taxon>
        <taxon>Setaria</taxon>
    </lineage>
</organism>
<feature type="chain" id="PRO_5020189384" description="Secreted protein" evidence="1">
    <location>
        <begin position="20"/>
        <end position="63"/>
    </location>
</feature>
<evidence type="ECO:0008006" key="4">
    <source>
        <dbReference type="Google" id="ProtNLM"/>
    </source>
</evidence>
<keyword evidence="3" id="KW-1185">Reference proteome</keyword>
<gene>
    <name evidence="2" type="ORF">SEVIR_4G054801v2</name>
</gene>
<dbReference type="EMBL" id="CM016555">
    <property type="protein sequence ID" value="TKW19970.1"/>
    <property type="molecule type" value="Genomic_DNA"/>
</dbReference>
<keyword evidence="1" id="KW-0732">Signal</keyword>
<proteinExistence type="predicted"/>
<dbReference type="Gramene" id="TKW19970">
    <property type="protein sequence ID" value="TKW19970"/>
    <property type="gene ID" value="SEVIR_4G054801v2"/>
</dbReference>
<dbReference type="Proteomes" id="UP000298652">
    <property type="component" value="Chromosome 4"/>
</dbReference>
<sequence>MTTMAFFVIFHSFLELHLQRRCAFCYLRGHVQFNKAVGNYRERPIGLSIVACEALITSAACVV</sequence>